<dbReference type="PANTHER" id="PTHR42760:SF133">
    <property type="entry name" value="3-OXOACYL-[ACYL-CARRIER-PROTEIN] REDUCTASE"/>
    <property type="match status" value="1"/>
</dbReference>
<dbReference type="PANTHER" id="PTHR42760">
    <property type="entry name" value="SHORT-CHAIN DEHYDROGENASES/REDUCTASES FAMILY MEMBER"/>
    <property type="match status" value="1"/>
</dbReference>
<keyword evidence="7" id="KW-1185">Reference proteome</keyword>
<comment type="caution">
    <text evidence="4">The sequence shown here is derived from an EMBL/GenBank/DDBJ whole genome shotgun (WGS) entry which is preliminary data.</text>
</comment>
<dbReference type="CDD" id="cd08930">
    <property type="entry name" value="SDR_c8"/>
    <property type="match status" value="1"/>
</dbReference>
<reference evidence="6 7" key="1">
    <citation type="submission" date="2016-09" db="EMBL/GenBank/DDBJ databases">
        <title>Chromobacterium muskegensis sp. nov., an insecticidal bacterium isolated from Sphagnum bogs.</title>
        <authorList>
            <person name="Sparks M.E."/>
            <person name="Blackburn M.B."/>
            <person name="Gundersen-Rindal D.E."/>
            <person name="Mitchell A."/>
            <person name="Farrar R."/>
            <person name="Kuhar D."/>
        </authorList>
    </citation>
    <scope>NUCLEOTIDE SEQUENCE [LARGE SCALE GENOMIC DNA]</scope>
    <source>
        <strain evidence="5 7">14B-1</strain>
        <strain evidence="4 6">37-2</strain>
    </source>
</reference>
<dbReference type="Pfam" id="PF13561">
    <property type="entry name" value="adh_short_C2"/>
    <property type="match status" value="1"/>
</dbReference>
<evidence type="ECO:0000313" key="7">
    <source>
        <dbReference type="Proteomes" id="UP000180280"/>
    </source>
</evidence>
<gene>
    <name evidence="5" type="ORF">BI344_20670</name>
    <name evidence="4" type="ORF">BI347_04335</name>
</gene>
<evidence type="ECO:0000256" key="2">
    <source>
        <dbReference type="ARBA" id="ARBA00023002"/>
    </source>
</evidence>
<dbReference type="EMBL" id="MKCT01000064">
    <property type="protein sequence ID" value="OHX17676.1"/>
    <property type="molecule type" value="Genomic_DNA"/>
</dbReference>
<accession>A0A1S1WZV1</accession>
<dbReference type="Gene3D" id="3.40.50.720">
    <property type="entry name" value="NAD(P)-binding Rossmann-like Domain"/>
    <property type="match status" value="1"/>
</dbReference>
<evidence type="ECO:0000256" key="3">
    <source>
        <dbReference type="RuleBase" id="RU000363"/>
    </source>
</evidence>
<evidence type="ECO:0000256" key="1">
    <source>
        <dbReference type="ARBA" id="ARBA00006484"/>
    </source>
</evidence>
<dbReference type="Proteomes" id="UP000180280">
    <property type="component" value="Unassembled WGS sequence"/>
</dbReference>
<protein>
    <submittedName>
        <fullName evidence="4">Oxidoreductase</fullName>
    </submittedName>
</protein>
<dbReference type="Pfam" id="PF00106">
    <property type="entry name" value="adh_short"/>
    <property type="match status" value="1"/>
</dbReference>
<dbReference type="InterPro" id="IPR036291">
    <property type="entry name" value="NAD(P)-bd_dom_sf"/>
</dbReference>
<dbReference type="GO" id="GO:0016616">
    <property type="term" value="F:oxidoreductase activity, acting on the CH-OH group of donors, NAD or NADP as acceptor"/>
    <property type="evidence" value="ECO:0007669"/>
    <property type="project" value="TreeGrafter"/>
</dbReference>
<comment type="similarity">
    <text evidence="1 3">Belongs to the short-chain dehydrogenases/reductases (SDR) family.</text>
</comment>
<dbReference type="FunFam" id="3.40.50.720:FF:000084">
    <property type="entry name" value="Short-chain dehydrogenase reductase"/>
    <property type="match status" value="1"/>
</dbReference>
<evidence type="ECO:0000313" key="5">
    <source>
        <dbReference type="EMBL" id="OHX17676.1"/>
    </source>
</evidence>
<dbReference type="EMBL" id="MKCS01000001">
    <property type="protein sequence ID" value="OHX12812.1"/>
    <property type="molecule type" value="Genomic_DNA"/>
</dbReference>
<evidence type="ECO:0000313" key="4">
    <source>
        <dbReference type="EMBL" id="OHX12812.1"/>
    </source>
</evidence>
<sequence length="270" mass="28741">MSYDKFNLAGKVAVVTGGAGLLGVRHAQALIEVGCQVFLADIDERALAAACAELGEQALPLALDVTSEASVAAAVEQVLARGGRVDILINNAAIDPKVGKVGLQEPSRLENFSPQQWDRELAVGLSGAFLCSKHFGGWMAANGGGTILNIASDLSVFAPDQRLYRKDGLPDDRQPVKPVTYSVIKTGLIGLTRYLATYWAEAGVRVNALSPGGVFNQQPDEFVAKLSRLIPLGRMAERDEYQGAVLFLCSDASSYMTGQNLVMDGGRSVW</sequence>
<dbReference type="SUPFAM" id="SSF51735">
    <property type="entry name" value="NAD(P)-binding Rossmann-fold domains"/>
    <property type="match status" value="1"/>
</dbReference>
<dbReference type="RefSeq" id="WP_071114468.1">
    <property type="nucleotide sequence ID" value="NZ_MKCS01000001.1"/>
</dbReference>
<dbReference type="PRINTS" id="PR00081">
    <property type="entry name" value="GDHRDH"/>
</dbReference>
<proteinExistence type="inferred from homology"/>
<keyword evidence="2" id="KW-0560">Oxidoreductase</keyword>
<dbReference type="AlphaFoldDB" id="A0A1S1WZV1"/>
<organism evidence="4 6">
    <name type="scientific">Chromobacterium sphagni</name>
    <dbReference type="NCBI Taxonomy" id="1903179"/>
    <lineage>
        <taxon>Bacteria</taxon>
        <taxon>Pseudomonadati</taxon>
        <taxon>Pseudomonadota</taxon>
        <taxon>Betaproteobacteria</taxon>
        <taxon>Neisseriales</taxon>
        <taxon>Chromobacteriaceae</taxon>
        <taxon>Chromobacterium</taxon>
    </lineage>
</organism>
<dbReference type="Proteomes" id="UP000180088">
    <property type="component" value="Unassembled WGS sequence"/>
</dbReference>
<dbReference type="PRINTS" id="PR00080">
    <property type="entry name" value="SDRFAMILY"/>
</dbReference>
<dbReference type="STRING" id="1903179.BI347_04335"/>
<dbReference type="OrthoDB" id="9178657at2"/>
<evidence type="ECO:0000313" key="6">
    <source>
        <dbReference type="Proteomes" id="UP000180088"/>
    </source>
</evidence>
<dbReference type="InterPro" id="IPR002347">
    <property type="entry name" value="SDR_fam"/>
</dbReference>
<name>A0A1S1WZV1_9NEIS</name>